<dbReference type="EMBL" id="QFDM01000002">
    <property type="protein sequence ID" value="MCM2465976.1"/>
    <property type="molecule type" value="Genomic_DNA"/>
</dbReference>
<proteinExistence type="inferred from homology"/>
<dbReference type="PANTHER" id="PTHR31616:SF0">
    <property type="entry name" value="GLUCAN 1,4-ALPHA-GLUCOSIDASE"/>
    <property type="match status" value="1"/>
</dbReference>
<accession>A0ABD4TDA6</accession>
<evidence type="ECO:0000256" key="1">
    <source>
        <dbReference type="ARBA" id="ARBA00006188"/>
    </source>
</evidence>
<dbReference type="Pfam" id="PF19291">
    <property type="entry name" value="TREH_N"/>
    <property type="match status" value="1"/>
</dbReference>
<dbReference type="AlphaFoldDB" id="A0ABD4TDA6"/>
<evidence type="ECO:0000313" key="6">
    <source>
        <dbReference type="Proteomes" id="UP001523230"/>
    </source>
</evidence>
<dbReference type="GO" id="GO:0004553">
    <property type="term" value="F:hydrolase activity, hydrolyzing O-glycosyl compounds"/>
    <property type="evidence" value="ECO:0007669"/>
    <property type="project" value="UniProtKB-ARBA"/>
</dbReference>
<dbReference type="Proteomes" id="UP001523230">
    <property type="component" value="Unassembled WGS sequence"/>
</dbReference>
<dbReference type="InterPro" id="IPR045582">
    <property type="entry name" value="Trehalase-like_N"/>
</dbReference>
<dbReference type="InterPro" id="IPR012341">
    <property type="entry name" value="6hp_glycosidase-like_sf"/>
</dbReference>
<comment type="similarity">
    <text evidence="1">Belongs to the glycosyl hydrolase 15 family.</text>
</comment>
<feature type="region of interest" description="Disordered" evidence="2">
    <location>
        <begin position="1"/>
        <end position="21"/>
    </location>
</feature>
<dbReference type="Gene3D" id="1.50.10.10">
    <property type="match status" value="1"/>
</dbReference>
<feature type="domain" description="GH15-like" evidence="3">
    <location>
        <begin position="242"/>
        <end position="606"/>
    </location>
</feature>
<dbReference type="InterPro" id="IPR008928">
    <property type="entry name" value="6-hairpin_glycosidase_sf"/>
</dbReference>
<comment type="caution">
    <text evidence="5">The sequence shown here is derived from an EMBL/GenBank/DDBJ whole genome shotgun (WGS) entry which is preliminary data.</text>
</comment>
<organism evidence="5 6">
    <name type="scientific">Methanoculleus oceani</name>
    <dbReference type="NCBI Taxonomy" id="2184756"/>
    <lineage>
        <taxon>Archaea</taxon>
        <taxon>Methanobacteriati</taxon>
        <taxon>Methanobacteriota</taxon>
        <taxon>Stenosarchaea group</taxon>
        <taxon>Methanomicrobia</taxon>
        <taxon>Methanomicrobiales</taxon>
        <taxon>Methanomicrobiaceae</taxon>
        <taxon>Methanoculleus</taxon>
    </lineage>
</organism>
<keyword evidence="5" id="KW-0378">Hydrolase</keyword>
<dbReference type="SUPFAM" id="SSF48208">
    <property type="entry name" value="Six-hairpin glycosidases"/>
    <property type="match status" value="1"/>
</dbReference>
<evidence type="ECO:0000259" key="4">
    <source>
        <dbReference type="Pfam" id="PF19291"/>
    </source>
</evidence>
<evidence type="ECO:0000313" key="5">
    <source>
        <dbReference type="EMBL" id="MCM2465976.1"/>
    </source>
</evidence>
<evidence type="ECO:0000259" key="3">
    <source>
        <dbReference type="Pfam" id="PF00723"/>
    </source>
</evidence>
<protein>
    <submittedName>
        <fullName evidence="5">Glycoside hydrolase family 15 protein</fullName>
    </submittedName>
</protein>
<dbReference type="PANTHER" id="PTHR31616">
    <property type="entry name" value="TREHALASE"/>
    <property type="match status" value="1"/>
</dbReference>
<evidence type="ECO:0000256" key="2">
    <source>
        <dbReference type="SAM" id="MobiDB-lite"/>
    </source>
</evidence>
<feature type="domain" description="Trehalase-like N-terminal" evidence="4">
    <location>
        <begin position="25"/>
        <end position="168"/>
    </location>
</feature>
<dbReference type="Pfam" id="PF00723">
    <property type="entry name" value="Glyco_hydro_15"/>
    <property type="match status" value="1"/>
</dbReference>
<dbReference type="RefSeq" id="WP_250987238.1">
    <property type="nucleotide sequence ID" value="NZ_QFDM01000002.1"/>
</dbReference>
<gene>
    <name evidence="5" type="ORF">DIC75_06540</name>
</gene>
<dbReference type="InterPro" id="IPR011613">
    <property type="entry name" value="GH15-like"/>
</dbReference>
<keyword evidence="6" id="KW-1185">Reference proteome</keyword>
<reference evidence="5 6" key="1">
    <citation type="submission" date="2018-05" db="EMBL/GenBank/DDBJ databases">
        <title>Isolation and characterization of genus Methanoculleus species and their viruses from deep sea marine sediment offshore southwestern Taiwan.</title>
        <authorList>
            <person name="Wei W.-H."/>
            <person name="Chen W.-C."/>
            <person name="Lai M.-C."/>
            <person name="Chen S.-C."/>
        </authorList>
    </citation>
    <scope>NUCLEOTIDE SEQUENCE [LARGE SCALE GENOMIC DNA]</scope>
    <source>
        <strain evidence="5 6">CWC-02</strain>
    </source>
</reference>
<sequence length="639" mass="70970">MSDTIQGNRSKIPLQSPRREGASYDEYRPIEDYGVIGNGHTAALVSSSGSIDWLCFHRFDSPSLFARILDPDRGGYWSIQPEEPSDSSRRYREGTNILETTFRCTDGTVILRDFMDIACVARLRRLPAPGRIVRVAECTDGKVGIASSCLPRPNYARTQLEFALQENQAVFGGYTLTGPAAWQVDDANEALACRDVLHAGETAAFTLATEDDAALPQLSPADALKVTTDYWKKWSGACTYQGPYRDIVIRSALALKLMTYEPSGAIVAAPTTSLPETFGGERNWDYRFTWIRDASFTLYALLLAGYLDDEQPFFDWLVRTAKLKGTGISILYPIVPESSTTEEILDNFRGYRDSRPVRIGNRAAVQEQLDVYGEVMGAIQFAWRIGKYDPTPIWGTMRQMLDWVTRHWHDRDSGLWEVRGGVRHFVYSKAMMWFALDCGIGIAEEMRLPGDLAGWRRERDAIHEEVLDKGWSDALGAFKQSYEDEQLDAANLRLSTINFIEGDDPRMLSTIDATLKHLVVDGLCYRYVDAPEGVAGKEGTFVVCTTWLVNALIRAGRKNEAHRMFRNLLARASPLGLYAEELQPTTGTHMGNFPQSFSHIGIINAAVSLAHAGYVGTVSPHHAAAADAAGHGGGGKRNR</sequence>
<name>A0ABD4TDA6_9EURY</name>